<dbReference type="EMBL" id="BRXZ01001184">
    <property type="protein sequence ID" value="GMH64705.1"/>
    <property type="molecule type" value="Genomic_DNA"/>
</dbReference>
<comment type="pathway">
    <text evidence="3">Carbohydrate metabolism; galactose metabolism.</text>
</comment>
<dbReference type="PANTHER" id="PTHR43725">
    <property type="entry name" value="UDP-GLUCOSE 4-EPIMERASE"/>
    <property type="match status" value="1"/>
</dbReference>
<accession>A0A9W7ABC2</accession>
<dbReference type="GO" id="GO:0003978">
    <property type="term" value="F:UDP-glucose 4-epimerase activity"/>
    <property type="evidence" value="ECO:0007669"/>
    <property type="project" value="UniProtKB-EC"/>
</dbReference>
<keyword evidence="6" id="KW-0119">Carbohydrate metabolism</keyword>
<evidence type="ECO:0000259" key="8">
    <source>
        <dbReference type="Pfam" id="PF01370"/>
    </source>
</evidence>
<dbReference type="AlphaFoldDB" id="A0A9W7ABC2"/>
<reference evidence="9" key="1">
    <citation type="submission" date="2022-07" db="EMBL/GenBank/DDBJ databases">
        <title>Genome analysis of Parmales, a sister group of diatoms, reveals the evolutionary specialization of diatoms from phago-mixotrophs to photoautotrophs.</title>
        <authorList>
            <person name="Ban H."/>
            <person name="Sato S."/>
            <person name="Yoshikawa S."/>
            <person name="Kazumasa Y."/>
            <person name="Nakamura Y."/>
            <person name="Ichinomiya M."/>
            <person name="Saitoh K."/>
            <person name="Sato N."/>
            <person name="Blanc-Mathieu R."/>
            <person name="Endo H."/>
            <person name="Kuwata A."/>
            <person name="Ogata H."/>
        </authorList>
    </citation>
    <scope>NUCLEOTIDE SEQUENCE</scope>
</reference>
<dbReference type="Gene3D" id="3.40.50.720">
    <property type="entry name" value="NAD(P)-binding Rossmann-like Domain"/>
    <property type="match status" value="1"/>
</dbReference>
<dbReference type="Gene3D" id="3.90.25.10">
    <property type="entry name" value="UDP-galactose 4-epimerase, domain 1"/>
    <property type="match status" value="1"/>
</dbReference>
<dbReference type="NCBIfam" id="NF007956">
    <property type="entry name" value="PRK10675.1"/>
    <property type="match status" value="1"/>
</dbReference>
<dbReference type="CDD" id="cd05247">
    <property type="entry name" value="UDP_G4E_1_SDR_e"/>
    <property type="match status" value="1"/>
</dbReference>
<evidence type="ECO:0000256" key="2">
    <source>
        <dbReference type="ARBA" id="ARBA00001911"/>
    </source>
</evidence>
<dbReference type="InterPro" id="IPR005886">
    <property type="entry name" value="UDP_G4E"/>
</dbReference>
<sequence>CVRARTPETRWVFKSADGGSKTAIEVTAVVDPGGGLPKVLVDLIQRKWPRNSILSLGKEAKSKRTKGGGRPRILLTGGSGYIGSHTTVELLKRGLNVVIMDNLSNSKQESCRRAVELAGEACIGLESCGGLQFRRADVRNEEEVSSVFSEFPDISTVIHFAGLKAVGESSQIPLQYYDVNVSGSLNLLKCMSAHGVKNLVFSSSATVYGDPSALPVTEGSRTGVMSSVYGRNKFFVEEIIRDVARGGEGGLNALILRYFNPIGAHESGRIGEDPKGLPNNLMPYVSKVAVGSLPELSVFGSDYPTPDGTGVRDYIHVVDLALGHVSAVSKLLGGWEGCEAVNLGTGRGHSVLELVEGMREASGREIPYRVEGRREGDVAEVYCDPGKAERLLGWRAERGLKEACESTWKWQSMNPEGYVERGEEIQQ</sequence>
<protein>
    <recommendedName>
        <fullName evidence="4">UDP-glucose 4-epimerase</fullName>
        <ecNumber evidence="4">5.1.3.2</ecNumber>
    </recommendedName>
</protein>
<evidence type="ECO:0000256" key="5">
    <source>
        <dbReference type="ARBA" id="ARBA00023027"/>
    </source>
</evidence>
<evidence type="ECO:0000256" key="6">
    <source>
        <dbReference type="ARBA" id="ARBA00023144"/>
    </source>
</evidence>
<organism evidence="9 10">
    <name type="scientific">Triparma retinervis</name>
    <dbReference type="NCBI Taxonomy" id="2557542"/>
    <lineage>
        <taxon>Eukaryota</taxon>
        <taxon>Sar</taxon>
        <taxon>Stramenopiles</taxon>
        <taxon>Ochrophyta</taxon>
        <taxon>Bolidophyceae</taxon>
        <taxon>Parmales</taxon>
        <taxon>Triparmaceae</taxon>
        <taxon>Triparma</taxon>
    </lineage>
</organism>
<keyword evidence="5" id="KW-0520">NAD</keyword>
<evidence type="ECO:0000256" key="1">
    <source>
        <dbReference type="ARBA" id="ARBA00000083"/>
    </source>
</evidence>
<dbReference type="NCBIfam" id="TIGR01179">
    <property type="entry name" value="galE"/>
    <property type="match status" value="1"/>
</dbReference>
<dbReference type="SUPFAM" id="SSF51735">
    <property type="entry name" value="NAD(P)-binding Rossmann-fold domains"/>
    <property type="match status" value="1"/>
</dbReference>
<dbReference type="InterPro" id="IPR023393">
    <property type="entry name" value="START-like_dom_sf"/>
</dbReference>
<dbReference type="OrthoDB" id="9402762at2759"/>
<dbReference type="GO" id="GO:0005829">
    <property type="term" value="C:cytosol"/>
    <property type="evidence" value="ECO:0007669"/>
    <property type="project" value="TreeGrafter"/>
</dbReference>
<evidence type="ECO:0000256" key="4">
    <source>
        <dbReference type="ARBA" id="ARBA00013189"/>
    </source>
</evidence>
<name>A0A9W7ABC2_9STRA</name>
<evidence type="ECO:0000256" key="3">
    <source>
        <dbReference type="ARBA" id="ARBA00004947"/>
    </source>
</evidence>
<feature type="domain" description="NAD-dependent epimerase/dehydratase" evidence="8">
    <location>
        <begin position="73"/>
        <end position="331"/>
    </location>
</feature>
<dbReference type="Gene3D" id="3.30.530.20">
    <property type="match status" value="1"/>
</dbReference>
<keyword evidence="7" id="KW-0413">Isomerase</keyword>
<dbReference type="EC" id="5.1.3.2" evidence="4"/>
<comment type="catalytic activity">
    <reaction evidence="1">
        <text>UDP-alpha-D-glucose = UDP-alpha-D-galactose</text>
        <dbReference type="Rhea" id="RHEA:22168"/>
        <dbReference type="ChEBI" id="CHEBI:58885"/>
        <dbReference type="ChEBI" id="CHEBI:66914"/>
        <dbReference type="EC" id="5.1.3.2"/>
    </reaction>
</comment>
<keyword evidence="6" id="KW-0299">Galactose metabolism</keyword>
<evidence type="ECO:0000313" key="10">
    <source>
        <dbReference type="Proteomes" id="UP001165082"/>
    </source>
</evidence>
<comment type="caution">
    <text evidence="9">The sequence shown here is derived from an EMBL/GenBank/DDBJ whole genome shotgun (WGS) entry which is preliminary data.</text>
</comment>
<dbReference type="PANTHER" id="PTHR43725:SF47">
    <property type="entry name" value="UDP-GLUCOSE 4-EPIMERASE"/>
    <property type="match status" value="1"/>
</dbReference>
<comment type="cofactor">
    <cofactor evidence="2">
        <name>NAD(+)</name>
        <dbReference type="ChEBI" id="CHEBI:57540"/>
    </cofactor>
</comment>
<evidence type="ECO:0000313" key="9">
    <source>
        <dbReference type="EMBL" id="GMH64705.1"/>
    </source>
</evidence>
<keyword evidence="10" id="KW-1185">Reference proteome</keyword>
<dbReference type="Pfam" id="PF01370">
    <property type="entry name" value="Epimerase"/>
    <property type="match status" value="1"/>
</dbReference>
<dbReference type="InterPro" id="IPR036291">
    <property type="entry name" value="NAD(P)-bd_dom_sf"/>
</dbReference>
<proteinExistence type="predicted"/>
<gene>
    <name evidence="9" type="ORF">TrRE_jg370</name>
</gene>
<evidence type="ECO:0000256" key="7">
    <source>
        <dbReference type="ARBA" id="ARBA00023235"/>
    </source>
</evidence>
<dbReference type="GO" id="GO:0033499">
    <property type="term" value="P:galactose catabolic process via UDP-galactose, Leloir pathway"/>
    <property type="evidence" value="ECO:0007669"/>
    <property type="project" value="TreeGrafter"/>
</dbReference>
<dbReference type="Proteomes" id="UP001165082">
    <property type="component" value="Unassembled WGS sequence"/>
</dbReference>
<dbReference type="InterPro" id="IPR001509">
    <property type="entry name" value="Epimerase_deHydtase"/>
</dbReference>
<feature type="non-terminal residue" evidence="9">
    <location>
        <position position="1"/>
    </location>
</feature>